<accession>A0A6A7ARU0</accession>
<dbReference type="InterPro" id="IPR034812">
    <property type="entry name" value="Ppo-like_N"/>
</dbReference>
<dbReference type="GO" id="GO:0006979">
    <property type="term" value="P:response to oxidative stress"/>
    <property type="evidence" value="ECO:0007669"/>
    <property type="project" value="InterPro"/>
</dbReference>
<dbReference type="GO" id="GO:0006631">
    <property type="term" value="P:fatty acid metabolic process"/>
    <property type="evidence" value="ECO:0007669"/>
    <property type="project" value="UniProtKB-ARBA"/>
</dbReference>
<feature type="region of interest" description="Disordered" evidence="8">
    <location>
        <begin position="109"/>
        <end position="158"/>
    </location>
</feature>
<dbReference type="EMBL" id="MU006355">
    <property type="protein sequence ID" value="KAF2845077.1"/>
    <property type="molecule type" value="Genomic_DNA"/>
</dbReference>
<dbReference type="InterPro" id="IPR019791">
    <property type="entry name" value="Haem_peroxidase_animal"/>
</dbReference>
<sequence length="1102" mass="122231">MPSQLRSLLGTIRRKPTGASDGRSAEASSGLKNNEKTAVMNDLKGMGMKNAKFALEAVTTLASGDPLDDKDLLLEQGVEMLQGLPPNSGLSAKISDGFITMLWNDLPHPTPTHAGPSARYRKHDGSGNNPHNPEMGKAGSPYARNVPPSKPQGPNLPDVEDVYEALLKRNGPFRPHPSGLNRLFFSFATIVIHECFQTSRTNPWINETSSYVDLSTLYGNTEVEQDRVRTRQNGLIYNDSIASERIMMMPPGVVAVLLMFSRNHNHVAESLLSVNEHEKYKPWDALNEKEKNWQDEDIFQITRNINVGFFASVVLRDYVAAILNTPRANSEWSLDLGKEIKQGGTRVERGTGSHVSVEFAVLYHWHAALSAADDLWMEQIIRAVKPEITNIDDVTIEMFHEVMMHYGHQLKEQLPQQWVFGGLQREADGKFRDDQLAELIKSCTEEPAHAFGAHGTPASLKVVDLLGQLQAREMFNVCTLNEFRRYLNLKPYETFEDWCSDKETARAAELLYGHMENMELYPGLMAECTKPPMAGSGVCPGQTTGRGILDDAVALVRGDRFLSYDFNSNTLTQWGAALLADITPGAYGGVFPRLLFQGLPGGFTGTSPYVLLPFYTPEAAKGILTGNKVLEKYDLKRPANDNNIISVRTQAGCKAVFEDRESFVVMYQAAIRNCTDGHDFMIGWDEQKKHDERSNILHKVFFEDGFEANINAFFSTNVAKLIKKNSLKGAKGRMSIDIVRDVTNITPILWLADRFALPLKTHEQPRGVLSIHEAFTAYLVLFMYQSFNILPENEWKLREGAMKAAAPLRSIFETHLKTQTGRMESLVDWMAKGSAFEVGPHADRIYKALAATKLPIGDNVGDCIGMGAPVAGNLTQQASLLIDLYLKPEYEKYKNRIIELAHMDPAVSDRELQGFVYEGMRHVGVVPGLPRVATRDITINDGERGPVSIKKGHTILIATSIAAMDPVAFPNPEILDPYRSFKDYTLLGHGLHFCFGARLVGPSLAATLREVFKLKNVRRAPGKQGRFTTTEHKLAGITMRHYLDANAKESPIPTSLRLHYDDDDVVVNGTNGYANGTSHAYENGNANAGGDNPHGNAYTIAP</sequence>
<dbReference type="PROSITE" id="PS50292">
    <property type="entry name" value="PEROXIDASE_3"/>
    <property type="match status" value="1"/>
</dbReference>
<evidence type="ECO:0000256" key="2">
    <source>
        <dbReference type="ARBA" id="ARBA00022617"/>
    </source>
</evidence>
<dbReference type="SUPFAM" id="SSF48113">
    <property type="entry name" value="Heme-dependent peroxidases"/>
    <property type="match status" value="1"/>
</dbReference>
<dbReference type="GO" id="GO:0051213">
    <property type="term" value="F:dioxygenase activity"/>
    <property type="evidence" value="ECO:0007669"/>
    <property type="project" value="UniProtKB-KW"/>
</dbReference>
<reference evidence="9" key="1">
    <citation type="submission" date="2020-01" db="EMBL/GenBank/DDBJ databases">
        <authorList>
            <consortium name="DOE Joint Genome Institute"/>
            <person name="Haridas S."/>
            <person name="Albert R."/>
            <person name="Binder M."/>
            <person name="Bloem J."/>
            <person name="Labutti K."/>
            <person name="Salamov A."/>
            <person name="Andreopoulos B."/>
            <person name="Baker S.E."/>
            <person name="Barry K."/>
            <person name="Bills G."/>
            <person name="Bluhm B.H."/>
            <person name="Cannon C."/>
            <person name="Castanera R."/>
            <person name="Culley D.E."/>
            <person name="Daum C."/>
            <person name="Ezra D."/>
            <person name="Gonzalez J.B."/>
            <person name="Henrissat B."/>
            <person name="Kuo A."/>
            <person name="Liang C."/>
            <person name="Lipzen A."/>
            <person name="Lutzoni F."/>
            <person name="Magnuson J."/>
            <person name="Mondo S."/>
            <person name="Nolan M."/>
            <person name="Ohm R."/>
            <person name="Pangilinan J."/>
            <person name="Park H.-J."/>
            <person name="Ramirez L."/>
            <person name="Alfaro M."/>
            <person name="Sun H."/>
            <person name="Tritt A."/>
            <person name="Yoshinaga Y."/>
            <person name="Zwiers L.-H."/>
            <person name="Turgeon B.G."/>
            <person name="Goodwin S.B."/>
            <person name="Spatafora J.W."/>
            <person name="Crous P.W."/>
            <person name="Grigoriev I.V."/>
        </authorList>
    </citation>
    <scope>NUCLEOTIDE SEQUENCE</scope>
    <source>
        <strain evidence="9">IPT5</strain>
    </source>
</reference>
<dbReference type="AlphaFoldDB" id="A0A6A7ARU0"/>
<evidence type="ECO:0000256" key="5">
    <source>
        <dbReference type="ARBA" id="ARBA00023002"/>
    </source>
</evidence>
<evidence type="ECO:0000256" key="1">
    <source>
        <dbReference type="ARBA" id="ARBA00011881"/>
    </source>
</evidence>
<evidence type="ECO:0000313" key="9">
    <source>
        <dbReference type="EMBL" id="KAF2845077.1"/>
    </source>
</evidence>
<feature type="region of interest" description="Disordered" evidence="8">
    <location>
        <begin position="1"/>
        <end position="33"/>
    </location>
</feature>
<keyword evidence="2 7" id="KW-0349">Heme</keyword>
<keyword evidence="5" id="KW-0560">Oxidoreductase</keyword>
<evidence type="ECO:0000256" key="8">
    <source>
        <dbReference type="SAM" id="MobiDB-lite"/>
    </source>
</evidence>
<comment type="subunit">
    <text evidence="1">Homotetramer.</text>
</comment>
<dbReference type="InterPro" id="IPR001128">
    <property type="entry name" value="Cyt_P450"/>
</dbReference>
<dbReference type="CDD" id="cd09817">
    <property type="entry name" value="linoleate_diol_synthase_like"/>
    <property type="match status" value="1"/>
</dbReference>
<dbReference type="Pfam" id="PF03098">
    <property type="entry name" value="An_peroxidase"/>
    <property type="match status" value="2"/>
</dbReference>
<dbReference type="Pfam" id="PF00067">
    <property type="entry name" value="p450"/>
    <property type="match status" value="1"/>
</dbReference>
<keyword evidence="4" id="KW-0223">Dioxygenase</keyword>
<dbReference type="Gene3D" id="1.10.630.10">
    <property type="entry name" value="Cytochrome P450"/>
    <property type="match status" value="1"/>
</dbReference>
<dbReference type="InterPro" id="IPR050783">
    <property type="entry name" value="Oxylipin_biosynth_metab"/>
</dbReference>
<evidence type="ECO:0000256" key="4">
    <source>
        <dbReference type="ARBA" id="ARBA00022964"/>
    </source>
</evidence>
<name>A0A6A7ARU0_9PLEO</name>
<dbReference type="GO" id="GO:0020037">
    <property type="term" value="F:heme binding"/>
    <property type="evidence" value="ECO:0007669"/>
    <property type="project" value="InterPro"/>
</dbReference>
<keyword evidence="3 7" id="KW-0479">Metal-binding</keyword>
<feature type="binding site" description="axial binding residue" evidence="7">
    <location>
        <position position="366"/>
    </location>
    <ligand>
        <name>heme b</name>
        <dbReference type="ChEBI" id="CHEBI:60344"/>
    </ligand>
    <ligandPart>
        <name>Fe</name>
        <dbReference type="ChEBI" id="CHEBI:18248"/>
    </ligandPart>
</feature>
<keyword evidence="6 7" id="KW-0408">Iron</keyword>
<proteinExistence type="predicted"/>
<dbReference type="SUPFAM" id="SSF48264">
    <property type="entry name" value="Cytochrome P450"/>
    <property type="match status" value="1"/>
</dbReference>
<dbReference type="GO" id="GO:0005506">
    <property type="term" value="F:iron ion binding"/>
    <property type="evidence" value="ECO:0007669"/>
    <property type="project" value="InterPro"/>
</dbReference>
<gene>
    <name evidence="9" type="ORF">T440DRAFT_461094</name>
</gene>
<evidence type="ECO:0000256" key="7">
    <source>
        <dbReference type="PIRSR" id="PIRSR619791-2"/>
    </source>
</evidence>
<dbReference type="PANTHER" id="PTHR11903:SF37">
    <property type="entry name" value="PSI-PRODUCING OXYGENASE A"/>
    <property type="match status" value="1"/>
</dbReference>
<protein>
    <submittedName>
        <fullName evidence="9">Heme peroxidase</fullName>
    </submittedName>
</protein>
<evidence type="ECO:0000256" key="3">
    <source>
        <dbReference type="ARBA" id="ARBA00022723"/>
    </source>
</evidence>
<dbReference type="PANTHER" id="PTHR11903">
    <property type="entry name" value="PROSTAGLANDIN G/H SYNTHASE"/>
    <property type="match status" value="1"/>
</dbReference>
<dbReference type="InterPro" id="IPR036396">
    <property type="entry name" value="Cyt_P450_sf"/>
</dbReference>
<dbReference type="GO" id="GO:0016705">
    <property type="term" value="F:oxidoreductase activity, acting on paired donors, with incorporation or reduction of molecular oxygen"/>
    <property type="evidence" value="ECO:0007669"/>
    <property type="project" value="InterPro"/>
</dbReference>
<dbReference type="InterPro" id="IPR010255">
    <property type="entry name" value="Haem_peroxidase_sf"/>
</dbReference>
<dbReference type="CDD" id="cd20612">
    <property type="entry name" value="CYP_LDS-like_C"/>
    <property type="match status" value="1"/>
</dbReference>
<dbReference type="GO" id="GO:0004601">
    <property type="term" value="F:peroxidase activity"/>
    <property type="evidence" value="ECO:0007669"/>
    <property type="project" value="UniProtKB-KW"/>
</dbReference>
<keyword evidence="10" id="KW-1185">Reference proteome</keyword>
<dbReference type="Gene3D" id="1.10.640.10">
    <property type="entry name" value="Haem peroxidase domain superfamily, animal type"/>
    <property type="match status" value="1"/>
</dbReference>
<dbReference type="OrthoDB" id="823504at2759"/>
<evidence type="ECO:0000256" key="6">
    <source>
        <dbReference type="ARBA" id="ARBA00023004"/>
    </source>
</evidence>
<evidence type="ECO:0000313" key="10">
    <source>
        <dbReference type="Proteomes" id="UP000799423"/>
    </source>
</evidence>
<dbReference type="GO" id="GO:0004497">
    <property type="term" value="F:monooxygenase activity"/>
    <property type="evidence" value="ECO:0007669"/>
    <property type="project" value="InterPro"/>
</dbReference>
<organism evidence="9 10">
    <name type="scientific">Plenodomus tracheiphilus IPT5</name>
    <dbReference type="NCBI Taxonomy" id="1408161"/>
    <lineage>
        <taxon>Eukaryota</taxon>
        <taxon>Fungi</taxon>
        <taxon>Dikarya</taxon>
        <taxon>Ascomycota</taxon>
        <taxon>Pezizomycotina</taxon>
        <taxon>Dothideomycetes</taxon>
        <taxon>Pleosporomycetidae</taxon>
        <taxon>Pleosporales</taxon>
        <taxon>Pleosporineae</taxon>
        <taxon>Leptosphaeriaceae</taxon>
        <taxon>Plenodomus</taxon>
    </lineage>
</organism>
<dbReference type="InterPro" id="IPR037120">
    <property type="entry name" value="Haem_peroxidase_sf_animal"/>
</dbReference>
<dbReference type="Proteomes" id="UP000799423">
    <property type="component" value="Unassembled WGS sequence"/>
</dbReference>
<keyword evidence="9" id="KW-0575">Peroxidase</keyword>